<sequence length="325" mass="34636">MKLKVKAAIAAVAAISTLAATPAFASGNAHSQSARKDTSPSTQVNPYDAINAAAERDPITVTPLREGVYLLQGSGGNIGVLPSEDGAFMVDAGVDVSREKMESALQGLGVSRIGELVNTHWHFDHTGGNSWVHEHGAEIIANPGTLSNLSRGIRVYEWSHTFPPVVAAARPTVTISSEKTYTVDGQSVRLRSYDPGHTDGDLSAYFATSNVLFTGDTFWNGLYPFIDWEVGGNIDGAIEEANQNIAMADDDTIVVPGHGPVGTRADLVEFRDMLVGIRNRVADLKGKGLTVEQTIAAKPTQPFDAEFGQGLIGPDLFTTLVYRTV</sequence>
<dbReference type="Proteomes" id="UP000466345">
    <property type="component" value="Unassembled WGS sequence"/>
</dbReference>
<proteinExistence type="predicted"/>
<organism evidence="3 4">
    <name type="scientific">Streptomyces smaragdinus</name>
    <dbReference type="NCBI Taxonomy" id="2585196"/>
    <lineage>
        <taxon>Bacteria</taxon>
        <taxon>Bacillati</taxon>
        <taxon>Actinomycetota</taxon>
        <taxon>Actinomycetes</taxon>
        <taxon>Kitasatosporales</taxon>
        <taxon>Streptomycetaceae</taxon>
        <taxon>Streptomyces</taxon>
    </lineage>
</organism>
<keyword evidence="1" id="KW-0732">Signal</keyword>
<evidence type="ECO:0000313" key="3">
    <source>
        <dbReference type="EMBL" id="MQY13487.1"/>
    </source>
</evidence>
<keyword evidence="4" id="KW-1185">Reference proteome</keyword>
<dbReference type="InterPro" id="IPR036866">
    <property type="entry name" value="RibonucZ/Hydroxyglut_hydro"/>
</dbReference>
<evidence type="ECO:0000259" key="2">
    <source>
        <dbReference type="SMART" id="SM00849"/>
    </source>
</evidence>
<feature type="domain" description="Metallo-beta-lactamase" evidence="2">
    <location>
        <begin position="75"/>
        <end position="258"/>
    </location>
</feature>
<evidence type="ECO:0000313" key="4">
    <source>
        <dbReference type="Proteomes" id="UP000466345"/>
    </source>
</evidence>
<dbReference type="InterPro" id="IPR050855">
    <property type="entry name" value="NDM-1-like"/>
</dbReference>
<protein>
    <recommendedName>
        <fullName evidence="2">Metallo-beta-lactamase domain-containing protein</fullName>
    </recommendedName>
</protein>
<reference evidence="3 4" key="1">
    <citation type="submission" date="2019-10" db="EMBL/GenBank/DDBJ databases">
        <title>Streptomyces smaragdinus sp. nov. and Streptomyces fabii sp. nov., isolated from the gut of fungus growing-termite Macrotermes natalensis.</title>
        <authorList>
            <person name="Schwitalla J."/>
            <person name="Benndorf R."/>
            <person name="Martin K."/>
            <person name="De Beer W."/>
            <person name="Kaster A.-K."/>
            <person name="Vollmers J."/>
            <person name="Poulsen M."/>
            <person name="Beemelmanns C."/>
        </authorList>
    </citation>
    <scope>NUCLEOTIDE SEQUENCE [LARGE SCALE GENOMIC DNA]</scope>
    <source>
        <strain evidence="3 4">RB5</strain>
    </source>
</reference>
<dbReference type="AlphaFoldDB" id="A0A7K0CJ37"/>
<accession>A0A7K0CJ37</accession>
<feature type="signal peptide" evidence="1">
    <location>
        <begin position="1"/>
        <end position="25"/>
    </location>
</feature>
<dbReference type="SUPFAM" id="SSF56281">
    <property type="entry name" value="Metallo-hydrolase/oxidoreductase"/>
    <property type="match status" value="1"/>
</dbReference>
<comment type="caution">
    <text evidence="3">The sequence shown here is derived from an EMBL/GenBank/DDBJ whole genome shotgun (WGS) entry which is preliminary data.</text>
</comment>
<dbReference type="EMBL" id="WEGJ01000013">
    <property type="protein sequence ID" value="MQY13487.1"/>
    <property type="molecule type" value="Genomic_DNA"/>
</dbReference>
<dbReference type="PANTHER" id="PTHR42951:SF4">
    <property type="entry name" value="ACYL-COENZYME A THIOESTERASE MBLAC2"/>
    <property type="match status" value="1"/>
</dbReference>
<dbReference type="CDD" id="cd16282">
    <property type="entry name" value="metallo-hydrolase-like_MBL-fold"/>
    <property type="match status" value="1"/>
</dbReference>
<dbReference type="Pfam" id="PF00753">
    <property type="entry name" value="Lactamase_B"/>
    <property type="match status" value="1"/>
</dbReference>
<evidence type="ECO:0000256" key="1">
    <source>
        <dbReference type="SAM" id="SignalP"/>
    </source>
</evidence>
<name>A0A7K0CJ37_9ACTN</name>
<dbReference type="RefSeq" id="WP_323378112.1">
    <property type="nucleotide sequence ID" value="NZ_WEGJ01000013.1"/>
</dbReference>
<dbReference type="Gene3D" id="3.60.15.10">
    <property type="entry name" value="Ribonuclease Z/Hydroxyacylglutathione hydrolase-like"/>
    <property type="match status" value="1"/>
</dbReference>
<dbReference type="PANTHER" id="PTHR42951">
    <property type="entry name" value="METALLO-BETA-LACTAMASE DOMAIN-CONTAINING"/>
    <property type="match status" value="1"/>
</dbReference>
<feature type="chain" id="PRO_5029541916" description="Metallo-beta-lactamase domain-containing protein" evidence="1">
    <location>
        <begin position="26"/>
        <end position="325"/>
    </location>
</feature>
<gene>
    <name evidence="3" type="ORF">SRB5_36350</name>
</gene>
<dbReference type="InterPro" id="IPR001279">
    <property type="entry name" value="Metallo-B-lactamas"/>
</dbReference>
<dbReference type="SMART" id="SM00849">
    <property type="entry name" value="Lactamase_B"/>
    <property type="match status" value="1"/>
</dbReference>